<feature type="domain" description="SHSP" evidence="4">
    <location>
        <begin position="27"/>
        <end position="137"/>
    </location>
</feature>
<sequence length="137" mass="15290">MSKLTLASYPHLLGFEQLERLLERSSKSGNEGYPPFNIEQTSERSYRITLAVAGFAEADLSITVEDRQLVIRGRQADDSEGRIYLHRGIAARQFQRMFVLADGVEVGEAIMENGLLHVDLTRAAPETVVQTISIRKG</sequence>
<dbReference type="Gene3D" id="2.60.40.790">
    <property type="match status" value="1"/>
</dbReference>
<dbReference type="RefSeq" id="WP_316779456.1">
    <property type="nucleotide sequence ID" value="NZ_JASMWN010000016.1"/>
</dbReference>
<protein>
    <submittedName>
        <fullName evidence="5">Hsp20 family protein</fullName>
    </submittedName>
</protein>
<dbReference type="SUPFAM" id="SSF49764">
    <property type="entry name" value="HSP20-like chaperones"/>
    <property type="match status" value="1"/>
</dbReference>
<keyword evidence="1" id="KW-0346">Stress response</keyword>
<dbReference type="PANTHER" id="PTHR47062:SF1">
    <property type="entry name" value="SMALL HEAT SHOCK PROTEIN IBPA"/>
    <property type="match status" value="1"/>
</dbReference>
<accession>A0ABU3VHN4</accession>
<evidence type="ECO:0000256" key="3">
    <source>
        <dbReference type="RuleBase" id="RU003616"/>
    </source>
</evidence>
<dbReference type="InterPro" id="IPR002068">
    <property type="entry name" value="A-crystallin/Hsp20_dom"/>
</dbReference>
<gene>
    <name evidence="5" type="ORF">QO231_17745</name>
</gene>
<dbReference type="Proteomes" id="UP001255416">
    <property type="component" value="Unassembled WGS sequence"/>
</dbReference>
<dbReference type="InterPro" id="IPR008978">
    <property type="entry name" value="HSP20-like_chaperone"/>
</dbReference>
<evidence type="ECO:0000313" key="5">
    <source>
        <dbReference type="EMBL" id="MDU9005679.1"/>
    </source>
</evidence>
<evidence type="ECO:0000256" key="1">
    <source>
        <dbReference type="ARBA" id="ARBA00023016"/>
    </source>
</evidence>
<dbReference type="PROSITE" id="PS01031">
    <property type="entry name" value="SHSP"/>
    <property type="match status" value="1"/>
</dbReference>
<name>A0ABU3VHN4_9RHOB</name>
<proteinExistence type="inferred from homology"/>
<dbReference type="CDD" id="cd06470">
    <property type="entry name" value="ACD_IbpA-B_like"/>
    <property type="match status" value="1"/>
</dbReference>
<comment type="similarity">
    <text evidence="2 3">Belongs to the small heat shock protein (HSP20) family.</text>
</comment>
<keyword evidence="6" id="KW-1185">Reference proteome</keyword>
<evidence type="ECO:0000313" key="6">
    <source>
        <dbReference type="Proteomes" id="UP001255416"/>
    </source>
</evidence>
<dbReference type="EMBL" id="JASMWN010000016">
    <property type="protein sequence ID" value="MDU9005679.1"/>
    <property type="molecule type" value="Genomic_DNA"/>
</dbReference>
<dbReference type="Pfam" id="PF00011">
    <property type="entry name" value="HSP20"/>
    <property type="match status" value="1"/>
</dbReference>
<organism evidence="5 6">
    <name type="scientific">Sedimentitalea todarodis</name>
    <dbReference type="NCBI Taxonomy" id="1631240"/>
    <lineage>
        <taxon>Bacteria</taxon>
        <taxon>Pseudomonadati</taxon>
        <taxon>Pseudomonadota</taxon>
        <taxon>Alphaproteobacteria</taxon>
        <taxon>Rhodobacterales</taxon>
        <taxon>Paracoccaceae</taxon>
        <taxon>Sedimentitalea</taxon>
    </lineage>
</organism>
<evidence type="ECO:0000259" key="4">
    <source>
        <dbReference type="PROSITE" id="PS01031"/>
    </source>
</evidence>
<comment type="caution">
    <text evidence="5">The sequence shown here is derived from an EMBL/GenBank/DDBJ whole genome shotgun (WGS) entry which is preliminary data.</text>
</comment>
<reference evidence="6" key="1">
    <citation type="submission" date="2023-05" db="EMBL/GenBank/DDBJ databases">
        <title>Sedimentitalea sp. nov. JM2-8.</title>
        <authorList>
            <person name="Huang J."/>
        </authorList>
    </citation>
    <scope>NUCLEOTIDE SEQUENCE [LARGE SCALE GENOMIC DNA]</scope>
    <source>
        <strain evidence="6">KHS03</strain>
    </source>
</reference>
<dbReference type="InterPro" id="IPR037913">
    <property type="entry name" value="ACD_IbpA/B"/>
</dbReference>
<dbReference type="PANTHER" id="PTHR47062">
    <property type="match status" value="1"/>
</dbReference>
<evidence type="ECO:0000256" key="2">
    <source>
        <dbReference type="PROSITE-ProRule" id="PRU00285"/>
    </source>
</evidence>